<gene>
    <name evidence="1" type="ORF">GEAMG1_0058</name>
</gene>
<dbReference type="Proteomes" id="UP001295463">
    <property type="component" value="Chromosome"/>
</dbReference>
<protein>
    <submittedName>
        <fullName evidence="1">Uncharacterized protein</fullName>
    </submittedName>
</protein>
<evidence type="ECO:0000313" key="2">
    <source>
        <dbReference type="Proteomes" id="UP001295463"/>
    </source>
</evidence>
<evidence type="ECO:0000313" key="1">
    <source>
        <dbReference type="EMBL" id="CAH2029880.1"/>
    </source>
</evidence>
<dbReference type="EMBL" id="OW150024">
    <property type="protein sequence ID" value="CAH2029880.1"/>
    <property type="molecule type" value="Genomic_DNA"/>
</dbReference>
<name>A0ABM9D636_9BACT</name>
<sequence length="208" mass="23015">MRIDEQFGDEVVILVANGLGDGLFYTHVGRFAFDHRQRDTVDKQDDIRPGGFVTAGACHVEFSGDMKGIALPVAPVDVVQVEALGVPFDSLFQRGAEGNQVVYCFVGFEQSVVFDVLQFLDGGLDVLFAEQEFAAFVVDAVESFQLVAQDTLKKHIAGFALALFHDLLWGEIFIAQVDQELQGWDLGKVFFVEAENGHGFLLAWLRVR</sequence>
<proteinExistence type="predicted"/>
<keyword evidence="2" id="KW-1185">Reference proteome</keyword>
<reference evidence="1 2" key="1">
    <citation type="submission" date="2022-03" db="EMBL/GenBank/DDBJ databases">
        <authorList>
            <person name="Koch H."/>
        </authorList>
    </citation>
    <scope>NUCLEOTIDE SEQUENCE [LARGE SCALE GENOMIC DNA]</scope>
    <source>
        <strain evidence="1 2">G1</strain>
    </source>
</reference>
<accession>A0ABM9D636</accession>
<organism evidence="1 2">
    <name type="scientific">Trichlorobacter ammonificans</name>
    <dbReference type="NCBI Taxonomy" id="2916410"/>
    <lineage>
        <taxon>Bacteria</taxon>
        <taxon>Pseudomonadati</taxon>
        <taxon>Thermodesulfobacteriota</taxon>
        <taxon>Desulfuromonadia</taxon>
        <taxon>Geobacterales</taxon>
        <taxon>Geobacteraceae</taxon>
        <taxon>Trichlorobacter</taxon>
    </lineage>
</organism>